<feature type="signal peptide" evidence="3">
    <location>
        <begin position="1"/>
        <end position="21"/>
    </location>
</feature>
<dbReference type="PROSITE" id="PS51257">
    <property type="entry name" value="PROKAR_LIPOPROTEIN"/>
    <property type="match status" value="1"/>
</dbReference>
<protein>
    <submittedName>
        <fullName evidence="7">RND family efflux transporter, MFP subunit</fullName>
    </submittedName>
</protein>
<keyword evidence="3" id="KW-0732">Signal</keyword>
<proteinExistence type="inferred from homology"/>
<organism evidence="7 8">
    <name type="scientific">Selenihalanaerobacter shriftii</name>
    <dbReference type="NCBI Taxonomy" id="142842"/>
    <lineage>
        <taxon>Bacteria</taxon>
        <taxon>Bacillati</taxon>
        <taxon>Bacillota</taxon>
        <taxon>Clostridia</taxon>
        <taxon>Halanaerobiales</taxon>
        <taxon>Halobacteroidaceae</taxon>
        <taxon>Selenihalanaerobacter</taxon>
    </lineage>
</organism>
<evidence type="ECO:0000313" key="8">
    <source>
        <dbReference type="Proteomes" id="UP000190625"/>
    </source>
</evidence>
<feature type="domain" description="CusB-like beta-barrel" evidence="5">
    <location>
        <begin position="288"/>
        <end position="349"/>
    </location>
</feature>
<reference evidence="8" key="1">
    <citation type="submission" date="2017-02" db="EMBL/GenBank/DDBJ databases">
        <authorList>
            <person name="Varghese N."/>
            <person name="Submissions S."/>
        </authorList>
    </citation>
    <scope>NUCLEOTIDE SEQUENCE [LARGE SCALE GENOMIC DNA]</scope>
    <source>
        <strain evidence="8">ATCC BAA-73</strain>
    </source>
</reference>
<comment type="similarity">
    <text evidence="1">Belongs to the membrane fusion protein (MFP) (TC 8.A.1) family.</text>
</comment>
<dbReference type="RefSeq" id="WP_078808561.1">
    <property type="nucleotide sequence ID" value="NZ_FUWM01000003.1"/>
</dbReference>
<keyword evidence="8" id="KW-1185">Reference proteome</keyword>
<keyword evidence="2" id="KW-0175">Coiled coil</keyword>
<dbReference type="Pfam" id="PF25954">
    <property type="entry name" value="Beta-barrel_RND_2"/>
    <property type="match status" value="1"/>
</dbReference>
<dbReference type="GO" id="GO:0015562">
    <property type="term" value="F:efflux transmembrane transporter activity"/>
    <property type="evidence" value="ECO:0007669"/>
    <property type="project" value="TreeGrafter"/>
</dbReference>
<dbReference type="Pfam" id="PF25967">
    <property type="entry name" value="RND-MFP_C"/>
    <property type="match status" value="1"/>
</dbReference>
<dbReference type="NCBIfam" id="TIGR01730">
    <property type="entry name" value="RND_mfp"/>
    <property type="match status" value="1"/>
</dbReference>
<name>A0A1T4JJE6_9FIRM</name>
<dbReference type="FunFam" id="2.40.30.170:FF:000010">
    <property type="entry name" value="Efflux RND transporter periplasmic adaptor subunit"/>
    <property type="match status" value="1"/>
</dbReference>
<dbReference type="SUPFAM" id="SSF111369">
    <property type="entry name" value="HlyD-like secretion proteins"/>
    <property type="match status" value="3"/>
</dbReference>
<accession>A0A1T4JJE6</accession>
<dbReference type="GO" id="GO:1990281">
    <property type="term" value="C:efflux pump complex"/>
    <property type="evidence" value="ECO:0007669"/>
    <property type="project" value="TreeGrafter"/>
</dbReference>
<dbReference type="InterPro" id="IPR006143">
    <property type="entry name" value="RND_pump_MFP"/>
</dbReference>
<dbReference type="InterPro" id="IPR058792">
    <property type="entry name" value="Beta-barrel_RND_2"/>
</dbReference>
<dbReference type="InterPro" id="IPR058627">
    <property type="entry name" value="MdtA-like_C"/>
</dbReference>
<evidence type="ECO:0000259" key="4">
    <source>
        <dbReference type="Pfam" id="PF25881"/>
    </source>
</evidence>
<dbReference type="STRING" id="142842.SAMN02745118_00017"/>
<feature type="domain" description="YbhG-like alpha-helical hairpin" evidence="4">
    <location>
        <begin position="118"/>
        <end position="240"/>
    </location>
</feature>
<dbReference type="InterPro" id="IPR059052">
    <property type="entry name" value="HH_YbhG-like"/>
</dbReference>
<dbReference type="Gene3D" id="2.40.420.20">
    <property type="match status" value="1"/>
</dbReference>
<dbReference type="EMBL" id="FUWM01000003">
    <property type="protein sequence ID" value="SJZ30248.1"/>
    <property type="molecule type" value="Genomic_DNA"/>
</dbReference>
<dbReference type="Proteomes" id="UP000190625">
    <property type="component" value="Unassembled WGS sequence"/>
</dbReference>
<dbReference type="Pfam" id="PF25881">
    <property type="entry name" value="HH_YBHG"/>
    <property type="match status" value="1"/>
</dbReference>
<dbReference type="AlphaFoldDB" id="A0A1T4JJE6"/>
<dbReference type="Gene3D" id="1.10.287.470">
    <property type="entry name" value="Helix hairpin bin"/>
    <property type="match status" value="2"/>
</dbReference>
<sequence>MNNKKIIALLAGLIIFSLVISGCGSNNQETIANSDSKKAESVEQKASKEDNNKLVVQTAEVTKDGLKIDLNFTGELIAYREVNLVSETSGVVRELNFEESDKVRKGESLLKLDQAIQKANVEKAEGNLEVAKARLEELEAGARLEEIKQAEASLEQAEAELNNARKNFKRFKNLYEKRVVSKSKYDSAKSKYEVTKARLESARQKLQLVKKGPRQEKIAVARGQVKQAQAALNSAKTQLNKTTIESPIKGVIAQKKIELGEMATTGNPVAKIVQMNPIEFEGSISTTDLTKVDIGQQVTVEVDSYPGKTFTGEISRVAPTINSSNRGLKVTVQIANDDLLLKPGMFTTGNILVDELENVLVVPKAAIREEDGDKRILIVKNGIIEIRKIEIGPSNNDHVVIDQGLKPGDKVVVRGPANLQPGTEVKATEWGDA</sequence>
<evidence type="ECO:0000313" key="7">
    <source>
        <dbReference type="EMBL" id="SJZ30248.1"/>
    </source>
</evidence>
<feature type="domain" description="Multidrug resistance protein MdtA-like C-terminal permuted SH3" evidence="6">
    <location>
        <begin position="358"/>
        <end position="415"/>
    </location>
</feature>
<dbReference type="PANTHER" id="PTHR30469">
    <property type="entry name" value="MULTIDRUG RESISTANCE PROTEIN MDTA"/>
    <property type="match status" value="1"/>
</dbReference>
<feature type="coiled-coil region" evidence="2">
    <location>
        <begin position="121"/>
        <end position="245"/>
    </location>
</feature>
<dbReference type="PANTHER" id="PTHR30469:SF15">
    <property type="entry name" value="HLYD FAMILY OF SECRETION PROTEINS"/>
    <property type="match status" value="1"/>
</dbReference>
<evidence type="ECO:0000259" key="6">
    <source>
        <dbReference type="Pfam" id="PF25967"/>
    </source>
</evidence>
<dbReference type="OrthoDB" id="5392603at2"/>
<evidence type="ECO:0000256" key="3">
    <source>
        <dbReference type="SAM" id="SignalP"/>
    </source>
</evidence>
<dbReference type="Gene3D" id="2.40.50.100">
    <property type="match status" value="1"/>
</dbReference>
<feature type="chain" id="PRO_5039317086" evidence="3">
    <location>
        <begin position="22"/>
        <end position="433"/>
    </location>
</feature>
<evidence type="ECO:0000259" key="5">
    <source>
        <dbReference type="Pfam" id="PF25954"/>
    </source>
</evidence>
<evidence type="ECO:0000256" key="1">
    <source>
        <dbReference type="ARBA" id="ARBA00009477"/>
    </source>
</evidence>
<dbReference type="Gene3D" id="2.40.30.170">
    <property type="match status" value="1"/>
</dbReference>
<evidence type="ECO:0000256" key="2">
    <source>
        <dbReference type="SAM" id="Coils"/>
    </source>
</evidence>
<gene>
    <name evidence="7" type="ORF">SAMN02745118_00017</name>
</gene>